<sequence>MKVLVLTGSPHKKGTSSLLADEFIRGAKESGNEVSRFDAAFEDVHPCIGCGKCENGKNSCVFKDDINKLNPLLLEADRIVFVSPVYSWGLTAQLKAVIDRAFMLNAFSIQKNKKAMLMVTCASGEEWITDPVEAQYNNILKFMEWEDAGRILARGCAARPDIEVTDFPRLAYEAGKNIAK</sequence>
<dbReference type="eggNOG" id="COG0655">
    <property type="taxonomic scope" value="Bacteria"/>
</dbReference>
<dbReference type="Proteomes" id="UP000004198">
    <property type="component" value="Unassembled WGS sequence"/>
</dbReference>
<dbReference type="SUPFAM" id="SSF52218">
    <property type="entry name" value="Flavoproteins"/>
    <property type="match status" value="1"/>
</dbReference>
<evidence type="ECO:0000256" key="1">
    <source>
        <dbReference type="ARBA" id="ARBA00022630"/>
    </source>
</evidence>
<gene>
    <name evidence="4" type="ORF">CcarbDRAFT_2657</name>
</gene>
<dbReference type="EMBL" id="ACVI01000042">
    <property type="protein sequence ID" value="EET86858.1"/>
    <property type="molecule type" value="Genomic_DNA"/>
</dbReference>
<dbReference type="GO" id="GO:0016491">
    <property type="term" value="F:oxidoreductase activity"/>
    <property type="evidence" value="ECO:0007669"/>
    <property type="project" value="InterPro"/>
</dbReference>
<dbReference type="Gene3D" id="3.40.50.360">
    <property type="match status" value="1"/>
</dbReference>
<name>C6PV40_9CLOT</name>
<dbReference type="InterPro" id="IPR029039">
    <property type="entry name" value="Flavoprotein-like_sf"/>
</dbReference>
<dbReference type="InterPro" id="IPR051796">
    <property type="entry name" value="ISF_SsuE-like"/>
</dbReference>
<dbReference type="OrthoDB" id="9805976at2"/>
<dbReference type="AlphaFoldDB" id="C6PV40"/>
<evidence type="ECO:0000256" key="2">
    <source>
        <dbReference type="ARBA" id="ARBA00022643"/>
    </source>
</evidence>
<reference evidence="4 5" key="1">
    <citation type="submission" date="2009-06" db="EMBL/GenBank/DDBJ databases">
        <title>The draft genome of Clostridium carboxidivorans P7.</title>
        <authorList>
            <consortium name="US DOE Joint Genome Institute (JGI-PGF)"/>
            <person name="Lucas S."/>
            <person name="Copeland A."/>
            <person name="Lapidus A."/>
            <person name="Glavina del Rio T."/>
            <person name="Tice H."/>
            <person name="Bruce D."/>
            <person name="Goodwin L."/>
            <person name="Pitluck S."/>
            <person name="Larimer F."/>
            <person name="Land M.L."/>
            <person name="Hauser L."/>
            <person name="Hemme C.L."/>
        </authorList>
    </citation>
    <scope>NUCLEOTIDE SEQUENCE [LARGE SCALE GENOMIC DNA]</scope>
    <source>
        <strain evidence="4 5">P7</strain>
    </source>
</reference>
<accession>C6PV40</accession>
<keyword evidence="5" id="KW-1185">Reference proteome</keyword>
<keyword evidence="2" id="KW-0288">FMN</keyword>
<dbReference type="KEGG" id="cck:Ccar_24470"/>
<dbReference type="PATRIC" id="fig|536227.13.peg.5059"/>
<dbReference type="RefSeq" id="WP_007061542.1">
    <property type="nucleotide sequence ID" value="NZ_ACVI01000042.1"/>
</dbReference>
<protein>
    <submittedName>
        <fullName evidence="4">NAD(P)H dehydrogenase (Quinone)</fullName>
    </submittedName>
</protein>
<dbReference type="PANTHER" id="PTHR43278:SF2">
    <property type="entry name" value="IRON-SULFUR FLAVOPROTEIN"/>
    <property type="match status" value="1"/>
</dbReference>
<organism evidence="4 5">
    <name type="scientific">Clostridium carboxidivorans P7</name>
    <dbReference type="NCBI Taxonomy" id="536227"/>
    <lineage>
        <taxon>Bacteria</taxon>
        <taxon>Bacillati</taxon>
        <taxon>Bacillota</taxon>
        <taxon>Clostridia</taxon>
        <taxon>Eubacteriales</taxon>
        <taxon>Clostridiaceae</taxon>
        <taxon>Clostridium</taxon>
    </lineage>
</organism>
<comment type="caution">
    <text evidence="4">The sequence shown here is derived from an EMBL/GenBank/DDBJ whole genome shotgun (WGS) entry which is preliminary data.</text>
</comment>
<proteinExistence type="predicted"/>
<evidence type="ECO:0000313" key="5">
    <source>
        <dbReference type="Proteomes" id="UP000004198"/>
    </source>
</evidence>
<evidence type="ECO:0000259" key="3">
    <source>
        <dbReference type="Pfam" id="PF03358"/>
    </source>
</evidence>
<keyword evidence="1" id="KW-0285">Flavoprotein</keyword>
<dbReference type="PANTHER" id="PTHR43278">
    <property type="entry name" value="NAD(P)H-DEPENDENT FMN-CONTAINING OXIDOREDUCTASE YWQN-RELATED"/>
    <property type="match status" value="1"/>
</dbReference>
<evidence type="ECO:0000313" key="4">
    <source>
        <dbReference type="EMBL" id="EET86858.1"/>
    </source>
</evidence>
<dbReference type="InterPro" id="IPR005025">
    <property type="entry name" value="FMN_Rdtase-like_dom"/>
</dbReference>
<dbReference type="Pfam" id="PF03358">
    <property type="entry name" value="FMN_red"/>
    <property type="match status" value="1"/>
</dbReference>
<feature type="domain" description="NADPH-dependent FMN reductase-like" evidence="3">
    <location>
        <begin position="1"/>
        <end position="123"/>
    </location>
</feature>
<dbReference type="STRING" id="536227.Ccar_24470"/>